<dbReference type="GO" id="GO:0004423">
    <property type="term" value="F:iduronate-2-sulfatase activity"/>
    <property type="evidence" value="ECO:0007669"/>
    <property type="project" value="InterPro"/>
</dbReference>
<gene>
    <name evidence="8" type="primary">betC_66</name>
    <name evidence="8" type="ORF">PDESU_03896</name>
</gene>
<accession>A0A6C2U7B5</accession>
<keyword evidence="5" id="KW-0378">Hydrolase</keyword>
<dbReference type="EMBL" id="CAAHFG010000002">
    <property type="protein sequence ID" value="VGO15314.1"/>
    <property type="molecule type" value="Genomic_DNA"/>
</dbReference>
<comment type="similarity">
    <text evidence="2">Belongs to the sulfatase family.</text>
</comment>
<dbReference type="InterPro" id="IPR017850">
    <property type="entry name" value="Alkaline_phosphatase_core_sf"/>
</dbReference>
<dbReference type="Pfam" id="PF00884">
    <property type="entry name" value="Sulfatase"/>
    <property type="match status" value="1"/>
</dbReference>
<proteinExistence type="inferred from homology"/>
<dbReference type="RefSeq" id="WP_168442409.1">
    <property type="nucleotide sequence ID" value="NZ_CAAHFG010000002.1"/>
</dbReference>
<sequence length="513" mass="57760">MKYKTVQTVGWLVRLRVLGALVVYPIVLWSAQAAGPNILFFSMDDLKPELGCYGSEHVKTPNIDRLAKNGMLFERHYIQQAVCGPSRASMFSGLRPDTTRVWDLQHTCREECPKAFTMQEYFKKAGYATAGAGKIMHGFKNDDPPSWSIPYVHSEALPYADGRLPALDKYQGEQIHAAFQALEEKKIKGYKQRNQFMAGLGAMPATECIDRPDDAYPDGAMTEWALGMLDRLARADGPFYLTLGYRKPHLPFVAPKKYWDLFDRAAIDVAEFQKLPKGAPEYAGHSWGELKNYSDVDKDENLSKARQRELIHGYYACVAYVDAQIGKVLAKLKETGLDGNTVVVLWGDHGWHLGDHGIWCKHSNYEQATHSPLIISAPWLSQTGRAASPVESVDIFPTLCELAGLPVPEQLEGTSLVPILKNPKARVKDFAMSQYPRSHKKNMGYAMRTERYRMVTWVPEDVAQTGTFNPSQIDAIELYDYQTDPLETVNLANHPEYKAVVLELSKKLEGFFE</sequence>
<comment type="cofactor">
    <cofactor evidence="1">
        <name>Ca(2+)</name>
        <dbReference type="ChEBI" id="CHEBI:29108"/>
    </cofactor>
</comment>
<dbReference type="Gene3D" id="3.40.720.10">
    <property type="entry name" value="Alkaline Phosphatase, subunit A"/>
    <property type="match status" value="1"/>
</dbReference>
<evidence type="ECO:0000256" key="6">
    <source>
        <dbReference type="ARBA" id="ARBA00022837"/>
    </source>
</evidence>
<evidence type="ECO:0000313" key="8">
    <source>
        <dbReference type="EMBL" id="VGO15314.1"/>
    </source>
</evidence>
<dbReference type="PANTHER" id="PTHR45953">
    <property type="entry name" value="IDURONATE 2-SULFATASE"/>
    <property type="match status" value="1"/>
</dbReference>
<protein>
    <submittedName>
        <fullName evidence="8">Choline-sulfatase</fullName>
    </submittedName>
</protein>
<keyword evidence="9" id="KW-1185">Reference proteome</keyword>
<keyword evidence="6" id="KW-0106">Calcium</keyword>
<dbReference type="AlphaFoldDB" id="A0A6C2U7B5"/>
<evidence type="ECO:0000256" key="4">
    <source>
        <dbReference type="ARBA" id="ARBA00022729"/>
    </source>
</evidence>
<dbReference type="CDD" id="cd16030">
    <property type="entry name" value="iduronate-2-sulfatase"/>
    <property type="match status" value="1"/>
</dbReference>
<name>A0A6C2U7B5_PONDE</name>
<keyword evidence="4" id="KW-0732">Signal</keyword>
<dbReference type="InterPro" id="IPR024607">
    <property type="entry name" value="Sulfatase_CS"/>
</dbReference>
<keyword evidence="3" id="KW-0479">Metal-binding</keyword>
<dbReference type="GO" id="GO:0046872">
    <property type="term" value="F:metal ion binding"/>
    <property type="evidence" value="ECO:0007669"/>
    <property type="project" value="UniProtKB-KW"/>
</dbReference>
<dbReference type="InterPro" id="IPR000917">
    <property type="entry name" value="Sulfatase_N"/>
</dbReference>
<evidence type="ECO:0000256" key="5">
    <source>
        <dbReference type="ARBA" id="ARBA00022801"/>
    </source>
</evidence>
<evidence type="ECO:0000256" key="1">
    <source>
        <dbReference type="ARBA" id="ARBA00001913"/>
    </source>
</evidence>
<dbReference type="Proteomes" id="UP000366872">
    <property type="component" value="Unassembled WGS sequence"/>
</dbReference>
<dbReference type="PANTHER" id="PTHR45953:SF1">
    <property type="entry name" value="IDURONATE 2-SULFATASE"/>
    <property type="match status" value="1"/>
</dbReference>
<evidence type="ECO:0000313" key="9">
    <source>
        <dbReference type="Proteomes" id="UP000366872"/>
    </source>
</evidence>
<dbReference type="GO" id="GO:0005737">
    <property type="term" value="C:cytoplasm"/>
    <property type="evidence" value="ECO:0007669"/>
    <property type="project" value="TreeGrafter"/>
</dbReference>
<dbReference type="InterPro" id="IPR035874">
    <property type="entry name" value="IDS"/>
</dbReference>
<organism evidence="8 9">
    <name type="scientific">Pontiella desulfatans</name>
    <dbReference type="NCBI Taxonomy" id="2750659"/>
    <lineage>
        <taxon>Bacteria</taxon>
        <taxon>Pseudomonadati</taxon>
        <taxon>Kiritimatiellota</taxon>
        <taxon>Kiritimatiellia</taxon>
        <taxon>Kiritimatiellales</taxon>
        <taxon>Pontiellaceae</taxon>
        <taxon>Pontiella</taxon>
    </lineage>
</organism>
<evidence type="ECO:0000256" key="2">
    <source>
        <dbReference type="ARBA" id="ARBA00008779"/>
    </source>
</evidence>
<reference evidence="8 9" key="1">
    <citation type="submission" date="2019-04" db="EMBL/GenBank/DDBJ databases">
        <authorList>
            <person name="Van Vliet M D."/>
        </authorList>
    </citation>
    <scope>NUCLEOTIDE SEQUENCE [LARGE SCALE GENOMIC DNA]</scope>
    <source>
        <strain evidence="8 9">F1</strain>
    </source>
</reference>
<dbReference type="SUPFAM" id="SSF53649">
    <property type="entry name" value="Alkaline phosphatase-like"/>
    <property type="match status" value="1"/>
</dbReference>
<evidence type="ECO:0000259" key="7">
    <source>
        <dbReference type="Pfam" id="PF00884"/>
    </source>
</evidence>
<feature type="domain" description="Sulfatase N-terminal" evidence="7">
    <location>
        <begin position="36"/>
        <end position="404"/>
    </location>
</feature>
<dbReference type="PROSITE" id="PS00149">
    <property type="entry name" value="SULFATASE_2"/>
    <property type="match status" value="1"/>
</dbReference>
<evidence type="ECO:0000256" key="3">
    <source>
        <dbReference type="ARBA" id="ARBA00022723"/>
    </source>
</evidence>